<dbReference type="InterPro" id="IPR006059">
    <property type="entry name" value="SBP"/>
</dbReference>
<reference evidence="2 3" key="1">
    <citation type="journal article" date="2019" name="Int. J. Syst. Evol. Microbiol.">
        <title>The Global Catalogue of Microorganisms (GCM) 10K type strain sequencing project: providing services to taxonomists for standard genome sequencing and annotation.</title>
        <authorList>
            <consortium name="The Broad Institute Genomics Platform"/>
            <consortium name="The Broad Institute Genome Sequencing Center for Infectious Disease"/>
            <person name="Wu L."/>
            <person name="Ma J."/>
        </authorList>
    </citation>
    <scope>NUCLEOTIDE SEQUENCE [LARGE SCALE GENOMIC DNA]</scope>
    <source>
        <strain evidence="2 3">JCM 6835</strain>
    </source>
</reference>
<accession>A0ABN3RU43</accession>
<organism evidence="2 3">
    <name type="scientific">Nonomuraea recticatena</name>
    <dbReference type="NCBI Taxonomy" id="46178"/>
    <lineage>
        <taxon>Bacteria</taxon>
        <taxon>Bacillati</taxon>
        <taxon>Actinomycetota</taxon>
        <taxon>Actinomycetes</taxon>
        <taxon>Streptosporangiales</taxon>
        <taxon>Streptosporangiaceae</taxon>
        <taxon>Nonomuraea</taxon>
    </lineage>
</organism>
<dbReference type="Proteomes" id="UP001501666">
    <property type="component" value="Unassembled WGS sequence"/>
</dbReference>
<dbReference type="PANTHER" id="PTHR30006">
    <property type="entry name" value="THIAMINE-BINDING PERIPLASMIC PROTEIN-RELATED"/>
    <property type="match status" value="1"/>
</dbReference>
<gene>
    <name evidence="2" type="ORF">GCM10010412_028980</name>
</gene>
<dbReference type="SUPFAM" id="SSF53850">
    <property type="entry name" value="Periplasmic binding protein-like II"/>
    <property type="match status" value="1"/>
</dbReference>
<name>A0ABN3RU43_9ACTN</name>
<dbReference type="EMBL" id="BAAATE010000006">
    <property type="protein sequence ID" value="GAA2657921.1"/>
    <property type="molecule type" value="Genomic_DNA"/>
</dbReference>
<dbReference type="Gene3D" id="3.40.190.10">
    <property type="entry name" value="Periplasmic binding protein-like II"/>
    <property type="match status" value="2"/>
</dbReference>
<dbReference type="Pfam" id="PF13416">
    <property type="entry name" value="SBP_bac_8"/>
    <property type="match status" value="1"/>
</dbReference>
<evidence type="ECO:0000313" key="3">
    <source>
        <dbReference type="Proteomes" id="UP001501666"/>
    </source>
</evidence>
<protein>
    <submittedName>
        <fullName evidence="2">ABC transporter substrate-binding protein</fullName>
    </submittedName>
</protein>
<keyword evidence="1" id="KW-0732">Signal</keyword>
<keyword evidence="3" id="KW-1185">Reference proteome</keyword>
<comment type="caution">
    <text evidence="2">The sequence shown here is derived from an EMBL/GenBank/DDBJ whole genome shotgun (WGS) entry which is preliminary data.</text>
</comment>
<proteinExistence type="predicted"/>
<evidence type="ECO:0000256" key="1">
    <source>
        <dbReference type="ARBA" id="ARBA00022729"/>
    </source>
</evidence>
<sequence length="410" mass="43804">MPDPGLWAAQTTPRGKRSDAIVRRTRKLIPAALLALAAAACAPSTGADVTAGTKAAAPLPGASIDANFSLDALVAAAKKEGSLTVYDSSGDIEEVAKAFTEKYGIAMEGVKSDTPQTAEKMLREHAADNVTIDAAMYEDGGVLVGQLIPQGVAKTWVPADLKEQIPAENHNPLLALSKATIFAYNTKLSPDGCPVKNVWDLTEPEWAGKLVMQDPLGKPTVLSFLTQLDAHGNQALEQAYQTKYGKALETKEKSAAYEWIKRLSGNKPVLTGSDEDISGAVGAPSATEKKIGFMSISKFRNNEDKGYAQSACEGMQPFVGFSYPKYVAIAAKSRHPNAAKLYVHFIMTEEGVKHEIGEGGISGNATVKPLVTPPGLSDWKGQLFHTDPKGLLGDLQNRQTVSDFWRLNHG</sequence>
<evidence type="ECO:0000313" key="2">
    <source>
        <dbReference type="EMBL" id="GAA2657921.1"/>
    </source>
</evidence>
<dbReference type="PANTHER" id="PTHR30006:SF2">
    <property type="entry name" value="ABC TRANSPORTER SUBSTRATE-BINDING PROTEIN"/>
    <property type="match status" value="1"/>
</dbReference>